<feature type="transmembrane region" description="Helical" evidence="1">
    <location>
        <begin position="84"/>
        <end position="103"/>
    </location>
</feature>
<proteinExistence type="predicted"/>
<keyword evidence="1" id="KW-0812">Transmembrane</keyword>
<dbReference type="InterPro" id="IPR007360">
    <property type="entry name" value="SirB"/>
</dbReference>
<dbReference type="GO" id="GO:0005886">
    <property type="term" value="C:plasma membrane"/>
    <property type="evidence" value="ECO:0007669"/>
    <property type="project" value="TreeGrafter"/>
</dbReference>
<feature type="transmembrane region" description="Helical" evidence="1">
    <location>
        <begin position="52"/>
        <end position="78"/>
    </location>
</feature>
<evidence type="ECO:0000313" key="2">
    <source>
        <dbReference type="EMBL" id="SUI81587.1"/>
    </source>
</evidence>
<protein>
    <submittedName>
        <fullName evidence="2">Invasion gene expression up-regulator, SirB</fullName>
    </submittedName>
</protein>
<reference evidence="2 3" key="1">
    <citation type="submission" date="2018-06" db="EMBL/GenBank/DDBJ databases">
        <authorList>
            <consortium name="Pathogen Informatics"/>
            <person name="Doyle S."/>
        </authorList>
    </citation>
    <scope>NUCLEOTIDE SEQUENCE [LARGE SCALE GENOMIC DNA]</scope>
    <source>
        <strain evidence="2 3">NCTC10736</strain>
    </source>
</reference>
<dbReference type="STRING" id="365591.SAMN05421840_104168"/>
<dbReference type="EMBL" id="UGYV01000001">
    <property type="protein sequence ID" value="SUI81587.1"/>
    <property type="molecule type" value="Genomic_DNA"/>
</dbReference>
<dbReference type="Pfam" id="PF04247">
    <property type="entry name" value="SirB"/>
    <property type="match status" value="1"/>
</dbReference>
<keyword evidence="1" id="KW-0472">Membrane</keyword>
<dbReference type="PIRSF" id="PIRSF005610">
    <property type="entry name" value="SirB"/>
    <property type="match status" value="1"/>
</dbReference>
<feature type="transmembrane region" description="Helical" evidence="1">
    <location>
        <begin position="110"/>
        <end position="130"/>
    </location>
</feature>
<evidence type="ECO:0000313" key="3">
    <source>
        <dbReference type="Proteomes" id="UP000255061"/>
    </source>
</evidence>
<feature type="transmembrane region" description="Helical" evidence="1">
    <location>
        <begin position="22"/>
        <end position="40"/>
    </location>
</feature>
<sequence length="139" mass="15594">MSLAISIAMETFYSLYPAIKHLHLTLIAVSVLFFTVRFVLHLRQSEVMNKKVIKIAPHVIDTFLLLSGLTLCFMIQQFPFVDPWLTEKIGAVVAYIALGVIAIKSNRNKLFKVFAFLGAIGWLVYAAKLAHFKQAVLLG</sequence>
<dbReference type="PANTHER" id="PTHR39594">
    <property type="entry name" value="PROTEIN YCHQ"/>
    <property type="match status" value="1"/>
</dbReference>
<organism evidence="2 3">
    <name type="scientific">Shewanella morhuae</name>
    <dbReference type="NCBI Taxonomy" id="365591"/>
    <lineage>
        <taxon>Bacteria</taxon>
        <taxon>Pseudomonadati</taxon>
        <taxon>Pseudomonadota</taxon>
        <taxon>Gammaproteobacteria</taxon>
        <taxon>Alteromonadales</taxon>
        <taxon>Shewanellaceae</taxon>
        <taxon>Shewanella</taxon>
    </lineage>
</organism>
<dbReference type="PANTHER" id="PTHR39594:SF1">
    <property type="entry name" value="PROTEIN YCHQ"/>
    <property type="match status" value="1"/>
</dbReference>
<keyword evidence="1" id="KW-1133">Transmembrane helix</keyword>
<dbReference type="Proteomes" id="UP000255061">
    <property type="component" value="Unassembled WGS sequence"/>
</dbReference>
<dbReference type="AlphaFoldDB" id="A0A1N6VPN1"/>
<accession>A0A380AIY6</accession>
<evidence type="ECO:0000256" key="1">
    <source>
        <dbReference type="SAM" id="Phobius"/>
    </source>
</evidence>
<accession>A0A1N6VPN1</accession>
<gene>
    <name evidence="2" type="primary">sirB2</name>
    <name evidence="2" type="ORF">NCTC10736_02406</name>
</gene>
<name>A0A1N6VPN1_9GAMM</name>